<dbReference type="OrthoDB" id="10027013at2759"/>
<dbReference type="GO" id="GO:0008757">
    <property type="term" value="F:S-adenosylmethionine-dependent methyltransferase activity"/>
    <property type="evidence" value="ECO:0007669"/>
    <property type="project" value="InterPro"/>
</dbReference>
<dbReference type="CDD" id="cd02440">
    <property type="entry name" value="AdoMet_MTases"/>
    <property type="match status" value="1"/>
</dbReference>
<dbReference type="InterPro" id="IPR013216">
    <property type="entry name" value="Methyltransf_11"/>
</dbReference>
<sequence>MSVFARSTFNAAGYAAFRPSYPASLYKTILGYHNAKSPNGTALDLGCGHGLISRELAPHFSKVIAIDPSANMVKQASESTTDPKITFRQASSEDLSFVEDQSVDLVVAGQAAHWFNYSKVWPQLARVVKSGGTLAFWGYKDNILIGYPEANAIFDHFCYGEGQASPAFPLETMGEYWEKPGRQILRDNLSVVDPPSSEWEKVKRIIYDPDRTTSQIGADVAPEAAWQRKTLKLGEFEGYVRTFSSYRGWRDAHPEIKSRAEGGTGDIADALFDRLLEAVPEWKAKGDRWREVEVEAVWGTTIILAKRK</sequence>
<reference evidence="5 6" key="2">
    <citation type="submission" date="2020-04" db="EMBL/GenBank/DDBJ databases">
        <title>Genome sequencing and assembly of multiple isolates from the Colletotrichum gloeosporioides species complex.</title>
        <authorList>
            <person name="Gan P."/>
            <person name="Shirasu K."/>
        </authorList>
    </citation>
    <scope>NUCLEOTIDE SEQUENCE [LARGE SCALE GENOMIC DNA]</scope>
    <source>
        <strain evidence="5 6">Nara gc5</strain>
    </source>
</reference>
<dbReference type="InterPro" id="IPR051052">
    <property type="entry name" value="Diverse_substrate_MTase"/>
</dbReference>
<evidence type="ECO:0000256" key="1">
    <source>
        <dbReference type="ARBA" id="ARBA00008361"/>
    </source>
</evidence>
<evidence type="ECO:0000259" key="4">
    <source>
        <dbReference type="Pfam" id="PF08241"/>
    </source>
</evidence>
<keyword evidence="6" id="KW-1185">Reference proteome</keyword>
<gene>
    <name evidence="5" type="primary">CRG1</name>
    <name evidence="5" type="ORF">CGGC5_v016299</name>
</gene>
<feature type="domain" description="Methyltransferase type 11" evidence="4">
    <location>
        <begin position="43"/>
        <end position="136"/>
    </location>
</feature>
<proteinExistence type="inferred from homology"/>
<dbReference type="InParanoid" id="A0A7J6IG57"/>
<comment type="similarity">
    <text evidence="1">Belongs to the methyltransferase superfamily.</text>
</comment>
<name>A0A7J6IG57_COLFN</name>
<protein>
    <submittedName>
        <fullName evidence="5">Putative S-adenosylmethionine-dependent methyltransferase CRG1</fullName>
    </submittedName>
</protein>
<comment type="caution">
    <text evidence="5">The sequence shown here is derived from an EMBL/GenBank/DDBJ whole genome shotgun (WGS) entry which is preliminary data.</text>
</comment>
<dbReference type="Gene3D" id="3.40.50.150">
    <property type="entry name" value="Vaccinia Virus protein VP39"/>
    <property type="match status" value="1"/>
</dbReference>
<dbReference type="FunCoup" id="A0A7J6IG57">
    <property type="interactions" value="722"/>
</dbReference>
<organism evidence="5 6">
    <name type="scientific">Colletotrichum fructicola (strain Nara gc5)</name>
    <name type="common">Anthracnose fungus</name>
    <name type="synonym">Colletotrichum gloeosporioides (strain Nara gc5)</name>
    <dbReference type="NCBI Taxonomy" id="1213859"/>
    <lineage>
        <taxon>Eukaryota</taxon>
        <taxon>Fungi</taxon>
        <taxon>Dikarya</taxon>
        <taxon>Ascomycota</taxon>
        <taxon>Pezizomycotina</taxon>
        <taxon>Sordariomycetes</taxon>
        <taxon>Hypocreomycetidae</taxon>
        <taxon>Glomerellales</taxon>
        <taxon>Glomerellaceae</taxon>
        <taxon>Colletotrichum</taxon>
        <taxon>Colletotrichum gloeosporioides species complex</taxon>
    </lineage>
</organism>
<dbReference type="EMBL" id="ANPB02000010">
    <property type="protein sequence ID" value="KAF4475450.1"/>
    <property type="molecule type" value="Genomic_DNA"/>
</dbReference>
<keyword evidence="3 5" id="KW-0808">Transferase</keyword>
<dbReference type="PANTHER" id="PTHR44942:SF4">
    <property type="entry name" value="METHYLTRANSFERASE TYPE 11 DOMAIN-CONTAINING PROTEIN"/>
    <property type="match status" value="1"/>
</dbReference>
<dbReference type="PANTHER" id="PTHR44942">
    <property type="entry name" value="METHYLTRANSF_11 DOMAIN-CONTAINING PROTEIN"/>
    <property type="match status" value="1"/>
</dbReference>
<dbReference type="GO" id="GO:0032259">
    <property type="term" value="P:methylation"/>
    <property type="evidence" value="ECO:0007669"/>
    <property type="project" value="UniProtKB-KW"/>
</dbReference>
<dbReference type="GeneID" id="43610527"/>
<dbReference type="AlphaFoldDB" id="A0A7J6IG57"/>
<dbReference type="SUPFAM" id="SSF53335">
    <property type="entry name" value="S-adenosyl-L-methionine-dependent methyltransferases"/>
    <property type="match status" value="1"/>
</dbReference>
<evidence type="ECO:0000256" key="2">
    <source>
        <dbReference type="ARBA" id="ARBA00022603"/>
    </source>
</evidence>
<dbReference type="RefSeq" id="XP_031877166.1">
    <property type="nucleotide sequence ID" value="XM_032026387.1"/>
</dbReference>
<reference evidence="5 6" key="1">
    <citation type="submission" date="2012-08" db="EMBL/GenBank/DDBJ databases">
        <authorList>
            <person name="Gan P.H.P."/>
            <person name="Ikeda K."/>
            <person name="Irieda H."/>
            <person name="Narusaka M."/>
            <person name="O'Connell R.J."/>
            <person name="Narusaka Y."/>
            <person name="Takano Y."/>
            <person name="Kubo Y."/>
            <person name="Shirasu K."/>
        </authorList>
    </citation>
    <scope>NUCLEOTIDE SEQUENCE [LARGE SCALE GENOMIC DNA]</scope>
    <source>
        <strain evidence="5 6">Nara gc5</strain>
    </source>
</reference>
<evidence type="ECO:0000313" key="6">
    <source>
        <dbReference type="Proteomes" id="UP000011096"/>
    </source>
</evidence>
<evidence type="ECO:0000313" key="5">
    <source>
        <dbReference type="EMBL" id="KAF4475450.1"/>
    </source>
</evidence>
<dbReference type="InterPro" id="IPR029063">
    <property type="entry name" value="SAM-dependent_MTases_sf"/>
</dbReference>
<evidence type="ECO:0000256" key="3">
    <source>
        <dbReference type="ARBA" id="ARBA00022679"/>
    </source>
</evidence>
<dbReference type="Pfam" id="PF08241">
    <property type="entry name" value="Methyltransf_11"/>
    <property type="match status" value="1"/>
</dbReference>
<accession>A0A7J6IG57</accession>
<keyword evidence="2 5" id="KW-0489">Methyltransferase</keyword>
<dbReference type="Proteomes" id="UP000011096">
    <property type="component" value="Unassembled WGS sequence"/>
</dbReference>